<protein>
    <recommendedName>
        <fullName evidence="3">Uracil-DNA glycosylase-like domain-containing protein</fullName>
    </recommendedName>
</protein>
<dbReference type="STRING" id="1642647.PSM36_1634"/>
<dbReference type="EMBL" id="LT605205">
    <property type="protein sequence ID" value="SCD20454.1"/>
    <property type="molecule type" value="Genomic_DNA"/>
</dbReference>
<dbReference type="AlphaFoldDB" id="A0A1R3TA31"/>
<accession>A0A1R3TA31</accession>
<proteinExistence type="predicted"/>
<sequence length="262" mass="30155">MNKTYNFPFGQELKKVEQKDKTPKKAFVLGVYASAVHARWLDKDGKQKVSALAVASEPEIFWTGNYAEEIISKIWVPEQLGQLTIPKDKRLNGPSGRALDNLFLEPLGLDRNTSWLCDLLPESRVNEHQRNAINKHYSDSIISEYGLSKASIPDFDKSELNSKSRRDEILEELETSQAENLILLGDLPIYWFLRFYDNRFSRLAQFGESENTYGGQHEIKINDKIYNVIPLCHPRQADRLGSSTDKWGNLHDAWIKKKTTKR</sequence>
<dbReference type="KEGG" id="psac:PSM36_1634"/>
<name>A0A1R3TA31_9BACT</name>
<organism evidence="1 2">
    <name type="scientific">Proteiniphilum saccharofermentans</name>
    <dbReference type="NCBI Taxonomy" id="1642647"/>
    <lineage>
        <taxon>Bacteria</taxon>
        <taxon>Pseudomonadati</taxon>
        <taxon>Bacteroidota</taxon>
        <taxon>Bacteroidia</taxon>
        <taxon>Bacteroidales</taxon>
        <taxon>Dysgonomonadaceae</taxon>
        <taxon>Proteiniphilum</taxon>
    </lineage>
</organism>
<dbReference type="Proteomes" id="UP000187464">
    <property type="component" value="Chromosome I"/>
</dbReference>
<dbReference type="Gene3D" id="3.40.470.10">
    <property type="entry name" value="Uracil-DNA glycosylase-like domain"/>
    <property type="match status" value="1"/>
</dbReference>
<evidence type="ECO:0008006" key="3">
    <source>
        <dbReference type="Google" id="ProtNLM"/>
    </source>
</evidence>
<gene>
    <name evidence="1" type="ORF">PSM36_1634</name>
</gene>
<reference evidence="1 2" key="1">
    <citation type="submission" date="2016-08" db="EMBL/GenBank/DDBJ databases">
        <authorList>
            <person name="Seilhamer J.J."/>
        </authorList>
    </citation>
    <scope>NUCLEOTIDE SEQUENCE [LARGE SCALE GENOMIC DNA]</scope>
    <source>
        <strain evidence="1">M3/6</strain>
    </source>
</reference>
<dbReference type="RefSeq" id="WP_076930480.1">
    <property type="nucleotide sequence ID" value="NZ_LT605205.1"/>
</dbReference>
<evidence type="ECO:0000313" key="1">
    <source>
        <dbReference type="EMBL" id="SCD20454.1"/>
    </source>
</evidence>
<keyword evidence="2" id="KW-1185">Reference proteome</keyword>
<dbReference type="InterPro" id="IPR036895">
    <property type="entry name" value="Uracil-DNA_glycosylase-like_sf"/>
</dbReference>
<evidence type="ECO:0000313" key="2">
    <source>
        <dbReference type="Proteomes" id="UP000187464"/>
    </source>
</evidence>